<evidence type="ECO:0000313" key="3">
    <source>
        <dbReference type="EMBL" id="KAF3326445.1"/>
    </source>
</evidence>
<comment type="caution">
    <text evidence="3">The sequence shown here is derived from an EMBL/GenBank/DDBJ whole genome shotgun (WGS) entry which is preliminary data.</text>
</comment>
<dbReference type="GO" id="GO:0046872">
    <property type="term" value="F:metal ion binding"/>
    <property type="evidence" value="ECO:0007669"/>
    <property type="project" value="UniProtKB-KW"/>
</dbReference>
<evidence type="ECO:0000256" key="2">
    <source>
        <dbReference type="ARBA" id="ARBA00023239"/>
    </source>
</evidence>
<protein>
    <submittedName>
        <fullName evidence="3">Sirohydrochlorin cobaltochelatase</fullName>
    </submittedName>
</protein>
<gene>
    <name evidence="3" type="ORF">FCM35_KLT08075</name>
</gene>
<dbReference type="EMBL" id="SWLB01000018">
    <property type="protein sequence ID" value="KAF3326445.1"/>
    <property type="molecule type" value="Genomic_DNA"/>
</dbReference>
<keyword evidence="2" id="KW-0456">Lyase</keyword>
<dbReference type="Proteomes" id="UP000623129">
    <property type="component" value="Unassembled WGS sequence"/>
</dbReference>
<dbReference type="GO" id="GO:0016829">
    <property type="term" value="F:lyase activity"/>
    <property type="evidence" value="ECO:0007669"/>
    <property type="project" value="UniProtKB-KW"/>
</dbReference>
<keyword evidence="1" id="KW-0479">Metal-binding</keyword>
<dbReference type="InterPro" id="IPR050963">
    <property type="entry name" value="Sirohydro_Cobaltochel/CbiX"/>
</dbReference>
<dbReference type="AlphaFoldDB" id="A0A833VHG7"/>
<dbReference type="PANTHER" id="PTHR33542">
    <property type="entry name" value="SIROHYDROCHLORIN FERROCHELATASE, CHLOROPLASTIC"/>
    <property type="match status" value="1"/>
</dbReference>
<organism evidence="3 4">
    <name type="scientific">Carex littledalei</name>
    <dbReference type="NCBI Taxonomy" id="544730"/>
    <lineage>
        <taxon>Eukaryota</taxon>
        <taxon>Viridiplantae</taxon>
        <taxon>Streptophyta</taxon>
        <taxon>Embryophyta</taxon>
        <taxon>Tracheophyta</taxon>
        <taxon>Spermatophyta</taxon>
        <taxon>Magnoliopsida</taxon>
        <taxon>Liliopsida</taxon>
        <taxon>Poales</taxon>
        <taxon>Cyperaceae</taxon>
        <taxon>Cyperoideae</taxon>
        <taxon>Cariceae</taxon>
        <taxon>Carex</taxon>
        <taxon>Carex subgen. Euthyceras</taxon>
    </lineage>
</organism>
<dbReference type="PANTHER" id="PTHR33542:SF3">
    <property type="entry name" value="SIROHYDROCHLORIN FERROCHELATASE, CHLOROPLASTIC"/>
    <property type="match status" value="1"/>
</dbReference>
<sequence length="214" mass="23800">MHCSSASSSPIFTSRDYSKGRLYLVSPKFVKLGRFAGKERLVLPMNCASSSSSNHGIEYSSEMLQQQIEGDKDAVMIVDHGSRREESNLMLNEFVKMFKARTSYQIVEPAHMELAEPTIKDAFAKCVQHGATRVIVSPFFLFPGRHWHKDIPALVAEACKEHRGVSYVITAPLGLHELLVDVMCDRIKHCVSHVAGVADECDVCAGTGRCRLYP</sequence>
<dbReference type="Pfam" id="PF01903">
    <property type="entry name" value="CbiX"/>
    <property type="match status" value="1"/>
</dbReference>
<name>A0A833VHG7_9POAL</name>
<reference evidence="3" key="1">
    <citation type="submission" date="2020-01" db="EMBL/GenBank/DDBJ databases">
        <title>Genome sequence of Kobresia littledalei, the first chromosome-level genome in the family Cyperaceae.</title>
        <authorList>
            <person name="Qu G."/>
        </authorList>
    </citation>
    <scope>NUCLEOTIDE SEQUENCE</scope>
    <source>
        <strain evidence="3">C.B.Clarke</strain>
        <tissue evidence="3">Leaf</tissue>
    </source>
</reference>
<evidence type="ECO:0000256" key="1">
    <source>
        <dbReference type="ARBA" id="ARBA00022723"/>
    </source>
</evidence>
<dbReference type="CDD" id="cd03416">
    <property type="entry name" value="CbiX_SirB_N"/>
    <property type="match status" value="1"/>
</dbReference>
<accession>A0A833VHG7</accession>
<proteinExistence type="predicted"/>
<keyword evidence="4" id="KW-1185">Reference proteome</keyword>
<dbReference type="InterPro" id="IPR002762">
    <property type="entry name" value="CbiX-like"/>
</dbReference>
<evidence type="ECO:0000313" key="4">
    <source>
        <dbReference type="Proteomes" id="UP000623129"/>
    </source>
</evidence>
<dbReference type="SUPFAM" id="SSF53800">
    <property type="entry name" value="Chelatase"/>
    <property type="match status" value="1"/>
</dbReference>
<dbReference type="OrthoDB" id="3543at2759"/>
<dbReference type="Gene3D" id="3.40.50.1400">
    <property type="match status" value="1"/>
</dbReference>